<protein>
    <submittedName>
        <fullName evidence="2">Uncharacterized protein</fullName>
    </submittedName>
</protein>
<organism evidence="2 3">
    <name type="scientific">Paeniglutamicibacter antarcticus</name>
    <dbReference type="NCBI Taxonomy" id="494023"/>
    <lineage>
        <taxon>Bacteria</taxon>
        <taxon>Bacillati</taxon>
        <taxon>Actinomycetota</taxon>
        <taxon>Actinomycetes</taxon>
        <taxon>Micrococcales</taxon>
        <taxon>Micrococcaceae</taxon>
        <taxon>Paeniglutamicibacter</taxon>
    </lineage>
</organism>
<sequence length="123" mass="13480">MPGKPGDDVEHVGLRSRCMGQMGPKKEDARGHPDPESCNPSIRCRWCGNETAQAADAWRGPGRSRTPFGIVLAQRIETRILILKVRNGAKSTLALLTSSMASTWSFAYQTLLPSTDLSWPTAR</sequence>
<evidence type="ECO:0000313" key="3">
    <source>
        <dbReference type="Proteomes" id="UP001501257"/>
    </source>
</evidence>
<name>A0ABP9TGI5_9MICC</name>
<evidence type="ECO:0000256" key="1">
    <source>
        <dbReference type="SAM" id="MobiDB-lite"/>
    </source>
</evidence>
<gene>
    <name evidence="2" type="ORF">GCM10025778_00060</name>
</gene>
<feature type="compositionally biased region" description="Basic and acidic residues" evidence="1">
    <location>
        <begin position="24"/>
        <end position="35"/>
    </location>
</feature>
<evidence type="ECO:0000313" key="2">
    <source>
        <dbReference type="EMBL" id="GAA5225476.1"/>
    </source>
</evidence>
<feature type="compositionally biased region" description="Basic and acidic residues" evidence="1">
    <location>
        <begin position="1"/>
        <end position="13"/>
    </location>
</feature>
<reference evidence="3" key="1">
    <citation type="journal article" date="2019" name="Int. J. Syst. Evol. Microbiol.">
        <title>The Global Catalogue of Microorganisms (GCM) 10K type strain sequencing project: providing services to taxonomists for standard genome sequencing and annotation.</title>
        <authorList>
            <consortium name="The Broad Institute Genomics Platform"/>
            <consortium name="The Broad Institute Genome Sequencing Center for Infectious Disease"/>
            <person name="Wu L."/>
            <person name="Ma J."/>
        </authorList>
    </citation>
    <scope>NUCLEOTIDE SEQUENCE [LARGE SCALE GENOMIC DNA]</scope>
    <source>
        <strain evidence="3">JCM 18952</strain>
    </source>
</reference>
<comment type="caution">
    <text evidence="2">The sequence shown here is derived from an EMBL/GenBank/DDBJ whole genome shotgun (WGS) entry which is preliminary data.</text>
</comment>
<accession>A0ABP9TGI5</accession>
<feature type="region of interest" description="Disordered" evidence="1">
    <location>
        <begin position="1"/>
        <end position="37"/>
    </location>
</feature>
<dbReference type="EMBL" id="BAABLK010000002">
    <property type="protein sequence ID" value="GAA5225476.1"/>
    <property type="molecule type" value="Genomic_DNA"/>
</dbReference>
<proteinExistence type="predicted"/>
<keyword evidence="3" id="KW-1185">Reference proteome</keyword>
<dbReference type="Proteomes" id="UP001501257">
    <property type="component" value="Unassembled WGS sequence"/>
</dbReference>